<evidence type="ECO:0000256" key="3">
    <source>
        <dbReference type="ARBA" id="ARBA00011952"/>
    </source>
</evidence>
<comment type="similarity">
    <text evidence="2">Belongs to the archaeal-type GPI family.</text>
</comment>
<evidence type="ECO:0000256" key="1">
    <source>
        <dbReference type="ARBA" id="ARBA00004926"/>
    </source>
</evidence>
<dbReference type="GO" id="GO:0006096">
    <property type="term" value="P:glycolytic process"/>
    <property type="evidence" value="ECO:0007669"/>
    <property type="project" value="UniProtKB-UniPathway"/>
</dbReference>
<keyword evidence="5" id="KW-0324">Glycolysis</keyword>
<dbReference type="GO" id="GO:0006094">
    <property type="term" value="P:gluconeogenesis"/>
    <property type="evidence" value="ECO:0007669"/>
    <property type="project" value="UniProtKB-KW"/>
</dbReference>
<evidence type="ECO:0000256" key="6">
    <source>
        <dbReference type="ARBA" id="ARBA00029321"/>
    </source>
</evidence>
<evidence type="ECO:0000256" key="4">
    <source>
        <dbReference type="ARBA" id="ARBA00022432"/>
    </source>
</evidence>
<reference evidence="8 9" key="1">
    <citation type="journal article" date="2018" name="Syst. Appl. Microbiol.">
        <title>A new symbiotic nanoarchaeote (Candidatus Nanoclepta minutus) and its host (Zestosphaera tikiterensis gen. nov., sp. nov.) from a New Zealand hot spring.</title>
        <authorList>
            <person name="St John E."/>
            <person name="Liu Y."/>
            <person name="Podar M."/>
            <person name="Stott M.B."/>
            <person name="Meneghin J."/>
            <person name="Chen Z."/>
            <person name="Lagutin K."/>
            <person name="Mitchell K."/>
            <person name="Reysenbach A.L."/>
        </authorList>
    </citation>
    <scope>NUCLEOTIDE SEQUENCE [LARGE SCALE GENOMIC DNA]</scope>
    <source>
        <strain evidence="8">NZ3</strain>
    </source>
</reference>
<evidence type="ECO:0000313" key="9">
    <source>
        <dbReference type="Proteomes" id="UP000266622"/>
    </source>
</evidence>
<dbReference type="Gene3D" id="2.60.120.10">
    <property type="entry name" value="Jelly Rolls"/>
    <property type="match status" value="1"/>
</dbReference>
<proteinExistence type="inferred from homology"/>
<dbReference type="Pfam" id="PF06560">
    <property type="entry name" value="GPI"/>
    <property type="match status" value="1"/>
</dbReference>
<evidence type="ECO:0000259" key="7">
    <source>
        <dbReference type="Pfam" id="PF06560"/>
    </source>
</evidence>
<protein>
    <recommendedName>
        <fullName evidence="3">glucose-6-phosphate isomerase</fullName>
        <ecNumber evidence="3">5.3.1.9</ecNumber>
    </recommendedName>
</protein>
<gene>
    <name evidence="8" type="ORF">BXU00_00965</name>
</gene>
<organism evidence="8 9">
    <name type="scientific">Candidatus Nanoclepta minutus</name>
    <dbReference type="NCBI Taxonomy" id="1940235"/>
    <lineage>
        <taxon>Archaea</taxon>
        <taxon>Nanobdellota</taxon>
        <taxon>Candidatus Nanoclepta</taxon>
    </lineage>
</organism>
<dbReference type="GO" id="GO:0004347">
    <property type="term" value="F:glucose-6-phosphate isomerase activity"/>
    <property type="evidence" value="ECO:0007669"/>
    <property type="project" value="UniProtKB-EC"/>
</dbReference>
<sequence length="227" mass="27322">MIVLDDYLGIEIDEKYNLRLNGRIIEPKVRRKKDMEPVLLEYDGEDEEMYYMYRGIFREEDEKQFQDYRIRHDITVVPNKMVGKEYNKTFGHYHPDNYPELYEVIRGEAIFIMQSRDFKSLILIRAKRGDQILILPGYGHVMVNVGREPLITSNLVYWDFESDYSVFRERRGAMVYITEDGIKVNDSYPLDFEIIKLEAKKIFEENIYKEFINNPKKFGFLKEKFNF</sequence>
<dbReference type="InterPro" id="IPR011051">
    <property type="entry name" value="RmlC_Cupin_sf"/>
</dbReference>
<evidence type="ECO:0000256" key="5">
    <source>
        <dbReference type="ARBA" id="ARBA00023152"/>
    </source>
</evidence>
<dbReference type="EMBL" id="MWMI01000001">
    <property type="protein sequence ID" value="RIB35657.1"/>
    <property type="molecule type" value="Genomic_DNA"/>
</dbReference>
<feature type="domain" description="Glucose-6-phosphate isomerase prokaryote" evidence="7">
    <location>
        <begin position="35"/>
        <end position="184"/>
    </location>
</feature>
<dbReference type="CDD" id="cd02218">
    <property type="entry name" value="cupin_PGI"/>
    <property type="match status" value="1"/>
</dbReference>
<dbReference type="GO" id="GO:0005737">
    <property type="term" value="C:cytoplasm"/>
    <property type="evidence" value="ECO:0007669"/>
    <property type="project" value="InterPro"/>
</dbReference>
<evidence type="ECO:0000256" key="2">
    <source>
        <dbReference type="ARBA" id="ARBA00006542"/>
    </source>
</evidence>
<comment type="caution">
    <text evidence="8">The sequence shown here is derived from an EMBL/GenBank/DDBJ whole genome shotgun (WGS) entry which is preliminary data.</text>
</comment>
<dbReference type="InterPro" id="IPR010551">
    <property type="entry name" value="G6P_isomerase_prok"/>
</dbReference>
<dbReference type="UniPathway" id="UPA00109">
    <property type="reaction ID" value="UER00181"/>
</dbReference>
<comment type="catalytic activity">
    <reaction evidence="6">
        <text>alpha-D-glucose 6-phosphate = beta-D-fructose 6-phosphate</text>
        <dbReference type="Rhea" id="RHEA:11816"/>
        <dbReference type="ChEBI" id="CHEBI:57634"/>
        <dbReference type="ChEBI" id="CHEBI:58225"/>
        <dbReference type="EC" id="5.3.1.9"/>
    </reaction>
</comment>
<dbReference type="Proteomes" id="UP000266622">
    <property type="component" value="Unassembled WGS sequence"/>
</dbReference>
<dbReference type="AlphaFoldDB" id="A0A397WQ38"/>
<comment type="pathway">
    <text evidence="1">Carbohydrate degradation; glycolysis; D-glyceraldehyde 3-phosphate and glycerone phosphate from D-glucose: step 2/4.</text>
</comment>
<dbReference type="SUPFAM" id="SSF51182">
    <property type="entry name" value="RmlC-like cupins"/>
    <property type="match status" value="1"/>
</dbReference>
<dbReference type="InterPro" id="IPR014710">
    <property type="entry name" value="RmlC-like_jellyroll"/>
</dbReference>
<name>A0A397WQ38_9ARCH</name>
<keyword evidence="4" id="KW-0312">Gluconeogenesis</keyword>
<accession>A0A397WQ38</accession>
<evidence type="ECO:0000313" key="8">
    <source>
        <dbReference type="EMBL" id="RIB35657.1"/>
    </source>
</evidence>
<dbReference type="EC" id="5.3.1.9" evidence="3"/>